<organism evidence="2 3">
    <name type="scientific">Smittium mucronatum</name>
    <dbReference type="NCBI Taxonomy" id="133383"/>
    <lineage>
        <taxon>Eukaryota</taxon>
        <taxon>Fungi</taxon>
        <taxon>Fungi incertae sedis</taxon>
        <taxon>Zoopagomycota</taxon>
        <taxon>Kickxellomycotina</taxon>
        <taxon>Harpellomycetes</taxon>
        <taxon>Harpellales</taxon>
        <taxon>Legeriomycetaceae</taxon>
        <taxon>Smittium</taxon>
    </lineage>
</organism>
<sequence length="1043" mass="118468">MNSNCFLLAGGTYSDDVTPWGVNQLDLGLSENDDLISRYPSNSQYESKCSYNIVTEWVNNSKHLVNKIFCCLGGPNIIAARLDSFGEKWLDAAYFTMKIASRKTSSFELLPDSKTLLLIYENEASALAVLSSKILYKKDPIELFKTSKFTGIFYYISIPHLKRIPIKFALETVSKSLTNMGKIIYLKAKKAPGSKFYSQENILFIFHSAKEITIPSFVHMEGIKIDLAVNNVVRAPCNCIHKENFDFTIPSSINPTKIDIPVIFQNSRNPETSKKDFETENFNDYITTENKKKIEKIRNENSLKSPGNFNSSEPNKKEEDSLKSEDFKILEDLNMIHNSRKTEDLDRVDSSEVLENSKKIDNLICPVFSIGKSEVLHEKKQELMINSVINFNGSSVSSEKKVQIFPTLPLHDGIINPGNIIHNTDLQENSIFSRYSITTNASIVKTDSNSQKSKPHFKLQDLKPPNDGHVEESFNSPEFVEIQNNQSIDLNKKSPVNFNPENLPFIDEDKHFINDNLTDQKIPTITSNLNESNKSIENKNNHVNDNPINVIVSTLNKIRDFTKVRQLKISQNDFGDQEISQIQQNGDLKESLSNVGYQPCYDYPIPENPNLLNFIKNSEVSENQRYTDNKDLISIQKNIKLEEKSLSQSTSQQILSIEPMENIASMVSDSKNDVLQSDLDSSEPIKLLSVSSTETETLTNDQSKSLNFLSKKVSQDKTLVYVKNEPQNPSESISIRIPKRLSEALSNKADPMIGKSPKNNLTEENSKPEINRPENPTNAAENFSNNEDIHNPKMKKGFLNGLINDEKIQVTNLINHSHLSRTSDKAQNPVSFHKDDKASELFKEKNNVKVDTSVLPNESCLKSDVFKFGDLQQDSGSTNSIAKKSPTKLFQMKNMDMSTKKVFIFGETRERKFERSSEVNLFYQNSYSKKLNVYSSPTSFTKHRSKTKLTRFSFSDDYDYDYNFPPLTRLTSSIDMNFENFKSHSSKVKINENKCEPPSFTFITTKFHQNKQLGIFGFGPSPISRKKPPSPRKYFGVEVANHS</sequence>
<gene>
    <name evidence="2" type="ORF">AYI68_g1942</name>
</gene>
<feature type="region of interest" description="Disordered" evidence="1">
    <location>
        <begin position="297"/>
        <end position="323"/>
    </location>
</feature>
<evidence type="ECO:0000313" key="2">
    <source>
        <dbReference type="EMBL" id="OLY83903.1"/>
    </source>
</evidence>
<reference evidence="2 3" key="1">
    <citation type="journal article" date="2016" name="Mol. Biol. Evol.">
        <title>Genome-Wide Survey of Gut Fungi (Harpellales) Reveals the First Horizontally Transferred Ubiquitin Gene from a Mosquito Host.</title>
        <authorList>
            <person name="Wang Y."/>
            <person name="White M.M."/>
            <person name="Kvist S."/>
            <person name="Moncalvo J.M."/>
        </authorList>
    </citation>
    <scope>NUCLEOTIDE SEQUENCE [LARGE SCALE GENOMIC DNA]</scope>
    <source>
        <strain evidence="2 3">ALG-7-W6</strain>
    </source>
</reference>
<keyword evidence="3" id="KW-1185">Reference proteome</keyword>
<feature type="region of interest" description="Disordered" evidence="1">
    <location>
        <begin position="746"/>
        <end position="791"/>
    </location>
</feature>
<accession>A0A1R0H485</accession>
<protein>
    <submittedName>
        <fullName evidence="2">Uncharacterized protein</fullName>
    </submittedName>
</protein>
<dbReference type="Proteomes" id="UP000187455">
    <property type="component" value="Unassembled WGS sequence"/>
</dbReference>
<dbReference type="AlphaFoldDB" id="A0A1R0H485"/>
<dbReference type="EMBL" id="LSSL01000706">
    <property type="protein sequence ID" value="OLY83903.1"/>
    <property type="molecule type" value="Genomic_DNA"/>
</dbReference>
<name>A0A1R0H485_9FUNG</name>
<proteinExistence type="predicted"/>
<feature type="compositionally biased region" description="Polar residues" evidence="1">
    <location>
        <begin position="774"/>
        <end position="786"/>
    </location>
</feature>
<evidence type="ECO:0000256" key="1">
    <source>
        <dbReference type="SAM" id="MobiDB-lite"/>
    </source>
</evidence>
<feature type="compositionally biased region" description="Polar residues" evidence="1">
    <location>
        <begin position="302"/>
        <end position="313"/>
    </location>
</feature>
<evidence type="ECO:0000313" key="3">
    <source>
        <dbReference type="Proteomes" id="UP000187455"/>
    </source>
</evidence>
<comment type="caution">
    <text evidence="2">The sequence shown here is derived from an EMBL/GenBank/DDBJ whole genome shotgun (WGS) entry which is preliminary data.</text>
</comment>
<feature type="compositionally biased region" description="Basic and acidic residues" evidence="1">
    <location>
        <begin position="314"/>
        <end position="323"/>
    </location>
</feature>